<evidence type="ECO:0000313" key="3">
    <source>
        <dbReference type="Proteomes" id="UP000107385"/>
    </source>
</evidence>
<dbReference type="Proteomes" id="UP000107385">
    <property type="component" value="Segment"/>
</dbReference>
<protein>
    <submittedName>
        <fullName evidence="2">Uncharacterized protein</fullName>
    </submittedName>
</protein>
<dbReference type="GeneID" id="22647410"/>
<keyword evidence="1" id="KW-1133">Transmembrane helix</keyword>
<reference evidence="2 3" key="1">
    <citation type="submission" date="2014-09" db="EMBL/GenBank/DDBJ databases">
        <title>Parapoxvirus (PPV) of red deer reveals sub-clinical infection and confirms a unique species.</title>
        <authorList>
            <person name="Friederichs S."/>
            <person name="Stefan K."/>
            <person name="Helmut B."/>
            <person name="Heike L."/>
            <person name="Mathias B."/>
        </authorList>
    </citation>
    <scope>NUCLEOTIDE SEQUENCE [LARGE SCALE GENOMIC DNA]</scope>
    <source>
        <strain evidence="2">HL953</strain>
    </source>
</reference>
<keyword evidence="1" id="KW-0812">Transmembrane</keyword>
<sequence length="59" mass="6484">MGVLLGLSIAAVVVFGSVGICTLGLELYVLCAERRLAARREAELEELMLHEEEGEFVNY</sequence>
<accession>A0A0A7MA48</accession>
<proteinExistence type="predicted"/>
<organism evidence="2 3">
    <name type="scientific">Parapoxvirus red deer/HL953</name>
    <dbReference type="NCBI Taxonomy" id="1579460"/>
    <lineage>
        <taxon>Viruses</taxon>
        <taxon>Varidnaviria</taxon>
        <taxon>Bamfordvirae</taxon>
        <taxon>Nucleocytoviricota</taxon>
        <taxon>Pokkesviricetes</taxon>
        <taxon>Chitovirales</taxon>
        <taxon>Poxviridae</taxon>
        <taxon>Chordopoxvirinae</taxon>
        <taxon>Parapoxvirus</taxon>
        <taxon>Parapoxvirus reddeerpox</taxon>
        <taxon>Red deerpox virus</taxon>
    </lineage>
</organism>
<evidence type="ECO:0000313" key="2">
    <source>
        <dbReference type="EMBL" id="AIZ77263.1"/>
    </source>
</evidence>
<dbReference type="RefSeq" id="YP_009112751.1">
    <property type="nucleotide sequence ID" value="NC_025963.1"/>
</dbReference>
<name>A0A0A7MA48_9POXV</name>
<feature type="transmembrane region" description="Helical" evidence="1">
    <location>
        <begin position="6"/>
        <end position="30"/>
    </location>
</feature>
<keyword evidence="1" id="KW-0472">Membrane</keyword>
<evidence type="ECO:0000256" key="1">
    <source>
        <dbReference type="SAM" id="Phobius"/>
    </source>
</evidence>
<keyword evidence="3" id="KW-1185">Reference proteome</keyword>
<dbReference type="EMBL" id="KM502564">
    <property type="protein sequence ID" value="AIZ77263.1"/>
    <property type="molecule type" value="Genomic_DNA"/>
</dbReference>
<dbReference type="KEGG" id="vg:22647410"/>